<keyword evidence="2" id="KW-1185">Reference proteome</keyword>
<dbReference type="RefSeq" id="WP_232182075.1">
    <property type="nucleotide sequence ID" value="NZ_JAIOAP010000001.1"/>
</dbReference>
<dbReference type="Proteomes" id="UP001493487">
    <property type="component" value="Unassembled WGS sequence"/>
</dbReference>
<gene>
    <name evidence="1" type="ORF">QJS35_03305</name>
</gene>
<protein>
    <recommendedName>
        <fullName evidence="3">DUF3990 domain-containing protein</fullName>
    </recommendedName>
</protein>
<dbReference type="EMBL" id="JASKHM010000001">
    <property type="protein sequence ID" value="MEQ4481420.1"/>
    <property type="molecule type" value="Genomic_DNA"/>
</dbReference>
<evidence type="ECO:0000313" key="1">
    <source>
        <dbReference type="EMBL" id="MEQ4481420.1"/>
    </source>
</evidence>
<evidence type="ECO:0000313" key="2">
    <source>
        <dbReference type="Proteomes" id="UP001493487"/>
    </source>
</evidence>
<proteinExistence type="predicted"/>
<name>A0ABV1KNA4_9BACL</name>
<reference evidence="1 2" key="1">
    <citation type="journal article" date="2023" name="Genome Announc.">
        <title>Pan-Genome Analyses of the Genus Cohnella and Proposal of the Novel Species Cohnella silvisoli sp. nov., Isolated from Forest Soil.</title>
        <authorList>
            <person name="Wang C."/>
            <person name="Mao L."/>
            <person name="Bao G."/>
            <person name="Zhu H."/>
        </authorList>
    </citation>
    <scope>NUCLEOTIDE SEQUENCE [LARGE SCALE GENOMIC DNA]</scope>
    <source>
        <strain evidence="1 2">NL03-T5-1</strain>
    </source>
</reference>
<sequence length="198" mass="23538">MILTLFHGNTQSAIDEMVNARQLLEKFRSTGDSHYLGDGFYFYNDPIQAEVWAKMKVNRNPKYFGENWAVMKCDIKVEEDRFLDLDNREEQDFFFSEMIRLYEQLETRNLELMEYNDAYLCNHIASITEVQLISKTFPYLDREEAFPSKFSNDKVPPYSITRHFRTEKQYVVRHSNLISSYVIIKSGKSRIRKRGVAR</sequence>
<evidence type="ECO:0008006" key="3">
    <source>
        <dbReference type="Google" id="ProtNLM"/>
    </source>
</evidence>
<comment type="caution">
    <text evidence="1">The sequence shown here is derived from an EMBL/GenBank/DDBJ whole genome shotgun (WGS) entry which is preliminary data.</text>
</comment>
<organism evidence="1 2">
    <name type="scientific">Cohnella silvisoli</name>
    <dbReference type="NCBI Taxonomy" id="2873699"/>
    <lineage>
        <taxon>Bacteria</taxon>
        <taxon>Bacillati</taxon>
        <taxon>Bacillota</taxon>
        <taxon>Bacilli</taxon>
        <taxon>Bacillales</taxon>
        <taxon>Paenibacillaceae</taxon>
        <taxon>Cohnella</taxon>
    </lineage>
</organism>
<accession>A0ABV1KNA4</accession>